<keyword evidence="3 5" id="KW-1133">Transmembrane helix</keyword>
<keyword evidence="7" id="KW-1185">Reference proteome</keyword>
<organism evidence="6 7">
    <name type="scientific">Clostridium tanneri</name>
    <dbReference type="NCBI Taxonomy" id="3037988"/>
    <lineage>
        <taxon>Bacteria</taxon>
        <taxon>Bacillati</taxon>
        <taxon>Bacillota</taxon>
        <taxon>Clostridia</taxon>
        <taxon>Eubacteriales</taxon>
        <taxon>Clostridiaceae</taxon>
        <taxon>Clostridium</taxon>
    </lineage>
</organism>
<proteinExistence type="predicted"/>
<dbReference type="PANTHER" id="PTHR11785:SF512">
    <property type="entry name" value="SOBREMESA, ISOFORM B"/>
    <property type="match status" value="1"/>
</dbReference>
<feature type="transmembrane region" description="Helical" evidence="5">
    <location>
        <begin position="93"/>
        <end position="118"/>
    </location>
</feature>
<feature type="transmembrane region" description="Helical" evidence="5">
    <location>
        <begin position="232"/>
        <end position="252"/>
    </location>
</feature>
<dbReference type="Proteomes" id="UP001281656">
    <property type="component" value="Unassembled WGS sequence"/>
</dbReference>
<feature type="transmembrane region" description="Helical" evidence="5">
    <location>
        <begin position="130"/>
        <end position="150"/>
    </location>
</feature>
<evidence type="ECO:0000256" key="1">
    <source>
        <dbReference type="ARBA" id="ARBA00004141"/>
    </source>
</evidence>
<feature type="transmembrane region" description="Helical" evidence="5">
    <location>
        <begin position="357"/>
        <end position="376"/>
    </location>
</feature>
<evidence type="ECO:0000313" key="6">
    <source>
        <dbReference type="EMBL" id="MDW8799743.1"/>
    </source>
</evidence>
<dbReference type="Gene3D" id="1.20.1740.10">
    <property type="entry name" value="Amino acid/polyamine transporter I"/>
    <property type="match status" value="1"/>
</dbReference>
<protein>
    <submittedName>
        <fullName evidence="6">Amino acid permease</fullName>
    </submittedName>
</protein>
<feature type="transmembrane region" description="Helical" evidence="5">
    <location>
        <begin position="396"/>
        <end position="414"/>
    </location>
</feature>
<evidence type="ECO:0000256" key="4">
    <source>
        <dbReference type="ARBA" id="ARBA00023136"/>
    </source>
</evidence>
<feature type="transmembrane region" description="Helical" evidence="5">
    <location>
        <begin position="272"/>
        <end position="299"/>
    </location>
</feature>
<name>A0ABU4JNP8_9CLOT</name>
<feature type="transmembrane region" description="Helical" evidence="5">
    <location>
        <begin position="51"/>
        <end position="72"/>
    </location>
</feature>
<feature type="transmembrane region" description="Helical" evidence="5">
    <location>
        <begin position="198"/>
        <end position="220"/>
    </location>
</feature>
<evidence type="ECO:0000256" key="3">
    <source>
        <dbReference type="ARBA" id="ARBA00022989"/>
    </source>
</evidence>
<keyword evidence="2 5" id="KW-0812">Transmembrane</keyword>
<dbReference type="EMBL" id="JARUJP010000001">
    <property type="protein sequence ID" value="MDW8799743.1"/>
    <property type="molecule type" value="Genomic_DNA"/>
</dbReference>
<evidence type="ECO:0000313" key="7">
    <source>
        <dbReference type="Proteomes" id="UP001281656"/>
    </source>
</evidence>
<accession>A0ABU4JNP8</accession>
<dbReference type="PIRSF" id="PIRSF006060">
    <property type="entry name" value="AA_transporter"/>
    <property type="match status" value="1"/>
</dbReference>
<comment type="subcellular location">
    <subcellularLocation>
        <location evidence="1">Membrane</location>
        <topology evidence="1">Multi-pass membrane protein</topology>
    </subcellularLocation>
</comment>
<evidence type="ECO:0000256" key="5">
    <source>
        <dbReference type="SAM" id="Phobius"/>
    </source>
</evidence>
<sequence>MEKSKENTTALKRDINMMQATLLVVGIVIGSGVFFKPSAVFKNAGAPGLGILAWVVGCIITVTGALTIAEIGSAIPKAGGLFAYLKDLYGEKWAFLLGWMQTVIYYPGMSAALAVVFATQCTSFIDISPTGQKIVAVGIIAFLTAVNLISAKFSAKFASLFTIGKLVPIGVIIIAGLAMGKVHDFTPLTTSASTGAGFGAALLGVLFAYEGWIAVANMAGEMKNPAKDLPKAIILGLTIITIAYLGVNLAIINTMPVEQVAASQKAATDASVILFGPIGAKLIAAGILISITGCLSAFIMTGGRMPYAMAADNLFVFKGFFGKLSEKSATPANAVIFQSVLAAAYALSGSFEALTNLATFAMWLFFILGIAGVFVLRKKFKHLITENSYKVPLYPIVPLIGLVGALYVVISTLLTGTMNALFGIGLTLIGLPIYAHIKKSQVNEKISLDA</sequence>
<comment type="caution">
    <text evidence="6">The sequence shown here is derived from an EMBL/GenBank/DDBJ whole genome shotgun (WGS) entry which is preliminary data.</text>
</comment>
<evidence type="ECO:0000256" key="2">
    <source>
        <dbReference type="ARBA" id="ARBA00022692"/>
    </source>
</evidence>
<dbReference type="InterPro" id="IPR002293">
    <property type="entry name" value="AA/rel_permease1"/>
</dbReference>
<keyword evidence="4 5" id="KW-0472">Membrane</keyword>
<dbReference type="Pfam" id="PF13520">
    <property type="entry name" value="AA_permease_2"/>
    <property type="match status" value="1"/>
</dbReference>
<feature type="transmembrane region" description="Helical" evidence="5">
    <location>
        <begin position="20"/>
        <end position="39"/>
    </location>
</feature>
<dbReference type="PANTHER" id="PTHR11785">
    <property type="entry name" value="AMINO ACID TRANSPORTER"/>
    <property type="match status" value="1"/>
</dbReference>
<dbReference type="InterPro" id="IPR050598">
    <property type="entry name" value="AminoAcid_Transporter"/>
</dbReference>
<reference evidence="6 7" key="1">
    <citation type="submission" date="2023-04" db="EMBL/GenBank/DDBJ databases">
        <title>Clostridium tannerae sp. nov., isolated from the fecal material of an alpaca.</title>
        <authorList>
            <person name="Miller S."/>
            <person name="Hendry M."/>
            <person name="King J."/>
            <person name="Sankaranarayanan K."/>
            <person name="Lawson P.A."/>
        </authorList>
    </citation>
    <scope>NUCLEOTIDE SEQUENCE [LARGE SCALE GENOMIC DNA]</scope>
    <source>
        <strain evidence="6 7">A1-XYC3</strain>
    </source>
</reference>
<gene>
    <name evidence="6" type="ORF">P8V03_01070</name>
</gene>
<feature type="transmembrane region" description="Helical" evidence="5">
    <location>
        <begin position="157"/>
        <end position="178"/>
    </location>
</feature>
<feature type="transmembrane region" description="Helical" evidence="5">
    <location>
        <begin position="420"/>
        <end position="437"/>
    </location>
</feature>
<dbReference type="RefSeq" id="WP_318796432.1">
    <property type="nucleotide sequence ID" value="NZ_JARUJP010000001.1"/>
</dbReference>